<keyword evidence="2" id="KW-0472">Membrane</keyword>
<dbReference type="PANTHER" id="PTHR41775:SF1">
    <property type="entry name" value="PEPTIDASE M6-LIKE DOMAIN-CONTAINING PROTEIN"/>
    <property type="match status" value="1"/>
</dbReference>
<dbReference type="GO" id="GO:0008233">
    <property type="term" value="F:peptidase activity"/>
    <property type="evidence" value="ECO:0007669"/>
    <property type="project" value="InterPro"/>
</dbReference>
<dbReference type="Gene3D" id="2.60.40.10">
    <property type="entry name" value="Immunoglobulins"/>
    <property type="match status" value="2"/>
</dbReference>
<dbReference type="InterPro" id="IPR008757">
    <property type="entry name" value="Peptidase_M6-like_domain"/>
</dbReference>
<dbReference type="SUPFAM" id="SSF49265">
    <property type="entry name" value="Fibronectin type III"/>
    <property type="match status" value="1"/>
</dbReference>
<dbReference type="GO" id="GO:0006508">
    <property type="term" value="P:proteolysis"/>
    <property type="evidence" value="ECO:0007669"/>
    <property type="project" value="InterPro"/>
</dbReference>
<dbReference type="SUPFAM" id="SSF55486">
    <property type="entry name" value="Metalloproteases ('zincins'), catalytic domain"/>
    <property type="match status" value="1"/>
</dbReference>
<protein>
    <recommendedName>
        <fullName evidence="3">Peptidase M6-like domain-containing protein</fullName>
    </recommendedName>
</protein>
<dbReference type="CDD" id="cd00063">
    <property type="entry name" value="FN3"/>
    <property type="match status" value="1"/>
</dbReference>
<feature type="transmembrane region" description="Helical" evidence="2">
    <location>
        <begin position="763"/>
        <end position="782"/>
    </location>
</feature>
<reference evidence="4" key="1">
    <citation type="submission" date="2018-06" db="EMBL/GenBank/DDBJ databases">
        <authorList>
            <person name="Zhirakovskaya E."/>
        </authorList>
    </citation>
    <scope>NUCLEOTIDE SEQUENCE</scope>
</reference>
<organism evidence="4">
    <name type="scientific">hydrothermal vent metagenome</name>
    <dbReference type="NCBI Taxonomy" id="652676"/>
    <lineage>
        <taxon>unclassified sequences</taxon>
        <taxon>metagenomes</taxon>
        <taxon>ecological metagenomes</taxon>
    </lineage>
</organism>
<feature type="region of interest" description="Disordered" evidence="1">
    <location>
        <begin position="685"/>
        <end position="704"/>
    </location>
</feature>
<keyword evidence="2" id="KW-1133">Transmembrane helix</keyword>
<evidence type="ECO:0000259" key="3">
    <source>
        <dbReference type="Pfam" id="PF05547"/>
    </source>
</evidence>
<accession>A0A3B1CVT5</accession>
<dbReference type="InterPro" id="IPR003961">
    <property type="entry name" value="FN3_dom"/>
</dbReference>
<name>A0A3B1CVT5_9ZZZZ</name>
<dbReference type="EMBL" id="UOGH01000075">
    <property type="protein sequence ID" value="VAX28058.1"/>
    <property type="molecule type" value="Genomic_DNA"/>
</dbReference>
<evidence type="ECO:0000256" key="2">
    <source>
        <dbReference type="SAM" id="Phobius"/>
    </source>
</evidence>
<sequence length="861" mass="91951">MKAGITGFVFLAVMVSFITGLCGLDVSEAVVAAPVVHTLKQADESGFAARMWGDERLHGWETEDGYSIFFDEASRNWTYAVTGDSGGLAASSWVVGKAQPVETLQKHVRPAADVLVEGLQQKSIQAPALPQKVVSPSGTANIPVILINFNNTSTTFTASDFESMLFGTGSKSMKDYYEEVSYGAFSISSGPGGVAGWYTAANTHDYYGTNDTQGIDEWPGDLVYEAVVAADAVIDFSAYDSDGDCYVDVVGIVHQGTGEEVGESSTDLWSRRWSLSSARSYGYSHYGAYTTGDSDSSCPRGYKVNDYIIMPELYRTGPPATRSTIGVFAHEYGHALGLPDLYDSDGSSEGIGNWGLMGAGSWNYVTRQGDTPALMSAWSKYRLGWVTPTPVTYKLTDESIEAAATAADVYQLLSGSPSTGGEYFLVENRQRSTGSFDEGLPAAGLAIWHIEESRTDNENECYPPSDCSTTHYRVSLEQADGLWDLEKNNNRGDNGDLYPGSSDNTSFTGSSIPDSNLYNGTASYVKVTSISASAPTMTATLAAVPEPDISVTDSSGTDNDLEVPFGDIPDTSHTVTVTNLGDAILNIGQIPYVLDQPGLFRPFSITDNCSNRTIAPSATCTLTILFTDPAPETGAWGKVVRIPSDDPDESEVVVAMCGTSPGVPWPWAASVRVDAEAYERVTGSCFPEDGNHTPARPAPVSPENGATGLETTVTFQWEGVTDPEGDPVTYEIRYCEDNEGTLEKCVAAKVNEFTLTGRVSRTLYAGLGAGTGLLLFGMVIAGDGRRRRISMLAGMIILTAMLLVSCGKGTVSDVDGETETAILSYTVEGLSPDTTYSWQVVASDDKGAANLSYVRSFTTKN</sequence>
<feature type="domain" description="Peptidase M6-like" evidence="3">
    <location>
        <begin position="156"/>
        <end position="384"/>
    </location>
</feature>
<evidence type="ECO:0000256" key="1">
    <source>
        <dbReference type="SAM" id="MobiDB-lite"/>
    </source>
</evidence>
<dbReference type="InterPro" id="IPR036116">
    <property type="entry name" value="FN3_sf"/>
</dbReference>
<gene>
    <name evidence="4" type="ORF">MNBD_NITROSPIRAE02-1084</name>
</gene>
<dbReference type="PANTHER" id="PTHR41775">
    <property type="entry name" value="SECRETED PROTEIN-RELATED"/>
    <property type="match status" value="1"/>
</dbReference>
<dbReference type="AlphaFoldDB" id="A0A3B1CVT5"/>
<dbReference type="InterPro" id="IPR013783">
    <property type="entry name" value="Ig-like_fold"/>
</dbReference>
<dbReference type="NCBIfam" id="TIGR03296">
    <property type="entry name" value="M6dom_TIGR03296"/>
    <property type="match status" value="1"/>
</dbReference>
<keyword evidence="2" id="KW-0812">Transmembrane</keyword>
<evidence type="ECO:0000313" key="4">
    <source>
        <dbReference type="EMBL" id="VAX28058.1"/>
    </source>
</evidence>
<dbReference type="Pfam" id="PF05547">
    <property type="entry name" value="Peptidase_M6"/>
    <property type="match status" value="1"/>
</dbReference>
<proteinExistence type="predicted"/>
<feature type="transmembrane region" description="Helical" evidence="2">
    <location>
        <begin position="789"/>
        <end position="805"/>
    </location>
</feature>